<evidence type="ECO:0000313" key="6">
    <source>
        <dbReference type="Proteomes" id="UP000030744"/>
    </source>
</evidence>
<keyword evidence="1" id="KW-0863">Zinc-finger</keyword>
<reference evidence="5" key="1">
    <citation type="submission" date="2013-10" db="EMBL/GenBank/DDBJ databases">
        <title>Genomic analysis of the causative agents of coccidiosis in chickens.</title>
        <authorList>
            <person name="Reid A.J."/>
            <person name="Blake D."/>
            <person name="Billington K."/>
            <person name="Browne H."/>
            <person name="Dunn M."/>
            <person name="Hung S."/>
            <person name="Kawahara F."/>
            <person name="Miranda-Saavedra D."/>
            <person name="Mourier T."/>
            <person name="Nagra H."/>
            <person name="Otto T.D."/>
            <person name="Rawlings N."/>
            <person name="Sanchez A."/>
            <person name="Sanders M."/>
            <person name="Subramaniam C."/>
            <person name="Tay Y."/>
            <person name="Dear P."/>
            <person name="Doerig C."/>
            <person name="Gruber A."/>
            <person name="Parkinson J."/>
            <person name="Shirley M."/>
            <person name="Wan K.L."/>
            <person name="Berriman M."/>
            <person name="Tomley F."/>
            <person name="Pain A."/>
        </authorList>
    </citation>
    <scope>NUCLEOTIDE SEQUENCE [LARGE SCALE GENOMIC DNA]</scope>
    <source>
        <strain evidence="5">Houghton</strain>
    </source>
</reference>
<dbReference type="EMBL" id="HG682309">
    <property type="protein sequence ID" value="CDJ30110.1"/>
    <property type="molecule type" value="Genomic_DNA"/>
</dbReference>
<dbReference type="InterPro" id="IPR036875">
    <property type="entry name" value="Znf_CCHC_sf"/>
</dbReference>
<dbReference type="GO" id="GO:0008270">
    <property type="term" value="F:zinc ion binding"/>
    <property type="evidence" value="ECO:0007669"/>
    <property type="project" value="UniProtKB-KW"/>
</dbReference>
<dbReference type="GO" id="GO:0003676">
    <property type="term" value="F:nucleic acid binding"/>
    <property type="evidence" value="ECO:0007669"/>
    <property type="project" value="InterPro"/>
</dbReference>
<dbReference type="AlphaFoldDB" id="U6JXA0"/>
<reference evidence="5" key="2">
    <citation type="submission" date="2013-10" db="EMBL/GenBank/DDBJ databases">
        <authorList>
            <person name="Aslett M."/>
        </authorList>
    </citation>
    <scope>NUCLEOTIDE SEQUENCE [LARGE SCALE GENOMIC DNA]</scope>
    <source>
        <strain evidence="5">Houghton</strain>
    </source>
</reference>
<dbReference type="InterPro" id="IPR001878">
    <property type="entry name" value="Znf_CCHC"/>
</dbReference>
<feature type="chain" id="PRO_5004670978" description="CCHC-type domain-containing protein" evidence="3">
    <location>
        <begin position="18"/>
        <end position="301"/>
    </location>
</feature>
<dbReference type="SUPFAM" id="SSF57756">
    <property type="entry name" value="Retrovirus zinc finger-like domains"/>
    <property type="match status" value="1"/>
</dbReference>
<dbReference type="Gene3D" id="4.10.60.10">
    <property type="entry name" value="Zinc finger, CCHC-type"/>
    <property type="match status" value="1"/>
</dbReference>
<evidence type="ECO:0000256" key="1">
    <source>
        <dbReference type="PROSITE-ProRule" id="PRU00047"/>
    </source>
</evidence>
<dbReference type="PROSITE" id="PS50158">
    <property type="entry name" value="ZF_CCHC"/>
    <property type="match status" value="1"/>
</dbReference>
<keyword evidence="3" id="KW-0732">Signal</keyword>
<dbReference type="GeneID" id="25380191"/>
<dbReference type="RefSeq" id="XP_013352677.1">
    <property type="nucleotide sequence ID" value="XM_013497223.1"/>
</dbReference>
<keyword evidence="6" id="KW-1185">Reference proteome</keyword>
<evidence type="ECO:0000256" key="3">
    <source>
        <dbReference type="SAM" id="SignalP"/>
    </source>
</evidence>
<feature type="compositionally biased region" description="Basic residues" evidence="2">
    <location>
        <begin position="233"/>
        <end position="242"/>
    </location>
</feature>
<keyword evidence="1" id="KW-0862">Zinc</keyword>
<dbReference type="VEuPathDB" id="ToxoDB:EMH_0055330"/>
<name>U6JXA0_9EIME</name>
<dbReference type="OrthoDB" id="420169at2759"/>
<accession>U6JXA0</accession>
<proteinExistence type="predicted"/>
<protein>
    <recommendedName>
        <fullName evidence="4">CCHC-type domain-containing protein</fullName>
    </recommendedName>
</protein>
<organism evidence="5 6">
    <name type="scientific">Eimeria mitis</name>
    <dbReference type="NCBI Taxonomy" id="44415"/>
    <lineage>
        <taxon>Eukaryota</taxon>
        <taxon>Sar</taxon>
        <taxon>Alveolata</taxon>
        <taxon>Apicomplexa</taxon>
        <taxon>Conoidasida</taxon>
        <taxon>Coccidia</taxon>
        <taxon>Eucoccidiorida</taxon>
        <taxon>Eimeriorina</taxon>
        <taxon>Eimeriidae</taxon>
        <taxon>Eimeria</taxon>
    </lineage>
</organism>
<sequence>MQLVLSILLSGCQSEAAWRAEGRADDFLNSFMLNYVNLMRSFASKFDRLSSCKMETEWGLHSGGEASHGRDTPQAEARSISISAFHAAKRVSPPRTIQGEGPPLSGESMFNRAVAMEMAMDEMRKLKQGKMSTGCYIEKYQALLARSPVLDQQLLCDWFIAGLSPEERVAVAGWAVDREMSGEIVELADMMEFLRIKERKYATITALAKMKDGSFGTDPDFEAMEIGTANTKPVHKGTRSGNRRQQANSAPRKPERRTDRRICFFCGTQGHICRDCRRMKEAKDLLTLDLEQRRYGRIAGV</sequence>
<evidence type="ECO:0000313" key="5">
    <source>
        <dbReference type="EMBL" id="CDJ30110.1"/>
    </source>
</evidence>
<keyword evidence="1" id="KW-0479">Metal-binding</keyword>
<feature type="domain" description="CCHC-type" evidence="4">
    <location>
        <begin position="263"/>
        <end position="278"/>
    </location>
</feature>
<dbReference type="Proteomes" id="UP000030744">
    <property type="component" value="Unassembled WGS sequence"/>
</dbReference>
<evidence type="ECO:0000259" key="4">
    <source>
        <dbReference type="PROSITE" id="PS50158"/>
    </source>
</evidence>
<feature type="signal peptide" evidence="3">
    <location>
        <begin position="1"/>
        <end position="17"/>
    </location>
</feature>
<feature type="region of interest" description="Disordered" evidence="2">
    <location>
        <begin position="229"/>
        <end position="255"/>
    </location>
</feature>
<evidence type="ECO:0000256" key="2">
    <source>
        <dbReference type="SAM" id="MobiDB-lite"/>
    </source>
</evidence>
<gene>
    <name evidence="5" type="ORF">EMH_0055330</name>
</gene>